<name>A0A8K0P382_LADFU</name>
<dbReference type="EMBL" id="KZ308587">
    <property type="protein sequence ID" value="KAG8232011.1"/>
    <property type="molecule type" value="Genomic_DNA"/>
</dbReference>
<reference evidence="2" key="2">
    <citation type="submission" date="2017-10" db="EMBL/GenBank/DDBJ databases">
        <title>Ladona fulva Genome sequencing and assembly.</title>
        <authorList>
            <person name="Murali S."/>
            <person name="Richards S."/>
            <person name="Bandaranaike D."/>
            <person name="Bellair M."/>
            <person name="Blankenburg K."/>
            <person name="Chao H."/>
            <person name="Dinh H."/>
            <person name="Doddapaneni H."/>
            <person name="Dugan-Rocha S."/>
            <person name="Elkadiri S."/>
            <person name="Gnanaolivu R."/>
            <person name="Hernandez B."/>
            <person name="Skinner E."/>
            <person name="Javaid M."/>
            <person name="Lee S."/>
            <person name="Li M."/>
            <person name="Ming W."/>
            <person name="Munidasa M."/>
            <person name="Muniz J."/>
            <person name="Nguyen L."/>
            <person name="Hughes D."/>
            <person name="Osuji N."/>
            <person name="Pu L.-L."/>
            <person name="Puazo M."/>
            <person name="Qu C."/>
            <person name="Quiroz J."/>
            <person name="Raj R."/>
            <person name="Weissenberger G."/>
            <person name="Xin Y."/>
            <person name="Zou X."/>
            <person name="Han Y."/>
            <person name="Worley K."/>
            <person name="Muzny D."/>
            <person name="Gibbs R."/>
        </authorList>
    </citation>
    <scope>NUCLEOTIDE SEQUENCE</scope>
    <source>
        <strain evidence="2">Sampled in the wild</strain>
    </source>
</reference>
<accession>A0A8K0P382</accession>
<dbReference type="Pfam" id="PF21787">
    <property type="entry name" value="TNP-like_RNaseH_N"/>
    <property type="match status" value="1"/>
</dbReference>
<comment type="caution">
    <text evidence="2">The sequence shown here is derived from an EMBL/GenBank/DDBJ whole genome shotgun (WGS) entry which is preliminary data.</text>
</comment>
<reference evidence="2" key="1">
    <citation type="submission" date="2013-04" db="EMBL/GenBank/DDBJ databases">
        <authorList>
            <person name="Qu J."/>
            <person name="Murali S.C."/>
            <person name="Bandaranaike D."/>
            <person name="Bellair M."/>
            <person name="Blankenburg K."/>
            <person name="Chao H."/>
            <person name="Dinh H."/>
            <person name="Doddapaneni H."/>
            <person name="Downs B."/>
            <person name="Dugan-Rocha S."/>
            <person name="Elkadiri S."/>
            <person name="Gnanaolivu R.D."/>
            <person name="Hernandez B."/>
            <person name="Javaid M."/>
            <person name="Jayaseelan J.C."/>
            <person name="Lee S."/>
            <person name="Li M."/>
            <person name="Ming W."/>
            <person name="Munidasa M."/>
            <person name="Muniz J."/>
            <person name="Nguyen L."/>
            <person name="Ongeri F."/>
            <person name="Osuji N."/>
            <person name="Pu L.-L."/>
            <person name="Puazo M."/>
            <person name="Qu C."/>
            <person name="Quiroz J."/>
            <person name="Raj R."/>
            <person name="Weissenberger G."/>
            <person name="Xin Y."/>
            <person name="Zou X."/>
            <person name="Han Y."/>
            <person name="Richards S."/>
            <person name="Worley K."/>
            <person name="Muzny D."/>
            <person name="Gibbs R."/>
        </authorList>
    </citation>
    <scope>NUCLEOTIDE SEQUENCE</scope>
    <source>
        <strain evidence="2">Sampled in the wild</strain>
    </source>
</reference>
<dbReference type="AlphaFoldDB" id="A0A8K0P382"/>
<evidence type="ECO:0000313" key="2">
    <source>
        <dbReference type="EMBL" id="KAG8232011.1"/>
    </source>
</evidence>
<evidence type="ECO:0000259" key="1">
    <source>
        <dbReference type="Pfam" id="PF21787"/>
    </source>
</evidence>
<gene>
    <name evidence="2" type="ORF">J437_LFUL011952</name>
</gene>
<keyword evidence="3" id="KW-1185">Reference proteome</keyword>
<dbReference type="Proteomes" id="UP000792457">
    <property type="component" value="Unassembled WGS sequence"/>
</dbReference>
<proteinExistence type="predicted"/>
<evidence type="ECO:0000313" key="3">
    <source>
        <dbReference type="Proteomes" id="UP000792457"/>
    </source>
</evidence>
<dbReference type="OrthoDB" id="6624120at2759"/>
<organism evidence="2 3">
    <name type="scientific">Ladona fulva</name>
    <name type="common">Scarce chaser dragonfly</name>
    <name type="synonym">Libellula fulva</name>
    <dbReference type="NCBI Taxonomy" id="123851"/>
    <lineage>
        <taxon>Eukaryota</taxon>
        <taxon>Metazoa</taxon>
        <taxon>Ecdysozoa</taxon>
        <taxon>Arthropoda</taxon>
        <taxon>Hexapoda</taxon>
        <taxon>Insecta</taxon>
        <taxon>Pterygota</taxon>
        <taxon>Palaeoptera</taxon>
        <taxon>Odonata</taxon>
        <taxon>Epiprocta</taxon>
        <taxon>Anisoptera</taxon>
        <taxon>Libelluloidea</taxon>
        <taxon>Libellulidae</taxon>
        <taxon>Ladona</taxon>
    </lineage>
</organism>
<dbReference type="InterPro" id="IPR048365">
    <property type="entry name" value="TNP-like_RNaseH_N"/>
</dbReference>
<sequence>MLKQSIRSLFNEDQLNALGKTVRRGSTWCDETIQKALKLRLACGTNGYNLLLDSGYPLPSERTHRRRLENINFCPGVLKEIFPSLGRKVQLMSPLERHAVLMLDEMSIKPALEFDASVGRIIGNSTLKDSQNKEYSLTTHALVFMLGGMSTHWKQTVGYHFTGPSFCARVVKEVMFDLIMKCEELGLSIDTVVSDMGGQNQALWKECGIIGGKYTKTTNYCEHPCDVNRKLFFIPDTPHIMKSLRNHLTGHQAITIPSCIVDELGFICNEVKVDYVEQLFEIDSGYMDELGDDENNSLFYLAGRTVRQILPQISGCYTCEGAIEGGDELSDVSLLTELKDYTGSSLIKPAKSVFDMIKIAERCLRDQRQSILKGEISHATIISFVSEGASGCDLPTCHNVIGKLITNYTRTRFHLSESIIPM</sequence>
<protein>
    <recommendedName>
        <fullName evidence="1">Transposable element P transposase-like RNase H domain-containing protein</fullName>
    </recommendedName>
</protein>
<feature type="domain" description="Transposable element P transposase-like RNase H" evidence="1">
    <location>
        <begin position="75"/>
        <end position="208"/>
    </location>
</feature>